<reference evidence="24" key="2">
    <citation type="submission" date="2023-03" db="EMBL/GenBank/DDBJ databases">
        <authorList>
            <consortium name="Wellcome Sanger Institute Data Sharing"/>
        </authorList>
    </citation>
    <scope>NUCLEOTIDE SEQUENCE [LARGE SCALE GENOMIC DNA]</scope>
</reference>
<dbReference type="NCBIfam" id="TIGR00845">
    <property type="entry name" value="caca"/>
    <property type="match status" value="1"/>
</dbReference>
<reference evidence="23 24" key="1">
    <citation type="submission" date="2018-05" db="EMBL/GenBank/DDBJ databases">
        <authorList>
            <person name="Datahose"/>
        </authorList>
    </citation>
    <scope>NUCLEOTIDE SEQUENCE</scope>
</reference>
<feature type="chain" id="PRO_5044286284" description="Calx-beta domain-containing protein" evidence="21">
    <location>
        <begin position="32"/>
        <end position="959"/>
    </location>
</feature>
<keyword evidence="8" id="KW-0479">Metal-binding</keyword>
<evidence type="ECO:0000256" key="16">
    <source>
        <dbReference type="ARBA" id="ARBA00023136"/>
    </source>
</evidence>
<evidence type="ECO:0000313" key="23">
    <source>
        <dbReference type="Ensembl" id="ENSACLP00000078618.1"/>
    </source>
</evidence>
<feature type="domain" description="Calx-beta" evidence="22">
    <location>
        <begin position="394"/>
        <end position="494"/>
    </location>
</feature>
<keyword evidence="14" id="KW-0915">Sodium</keyword>
<dbReference type="FunFam" id="2.60.40.2030:FF:000001">
    <property type="entry name" value="sodium/calcium exchanger 1 isoform X1"/>
    <property type="match status" value="1"/>
</dbReference>
<dbReference type="InterPro" id="IPR003644">
    <property type="entry name" value="Calx_beta"/>
</dbReference>
<evidence type="ECO:0000256" key="6">
    <source>
        <dbReference type="ARBA" id="ARBA00022568"/>
    </source>
</evidence>
<evidence type="ECO:0000256" key="11">
    <source>
        <dbReference type="ARBA" id="ARBA00022837"/>
    </source>
</evidence>
<evidence type="ECO:0000256" key="13">
    <source>
        <dbReference type="ARBA" id="ARBA00022989"/>
    </source>
</evidence>
<feature type="transmembrane region" description="Helical" evidence="20">
    <location>
        <begin position="204"/>
        <end position="227"/>
    </location>
</feature>
<reference evidence="23" key="4">
    <citation type="submission" date="2025-09" db="UniProtKB">
        <authorList>
            <consortium name="Ensembl"/>
        </authorList>
    </citation>
    <scope>IDENTIFICATION</scope>
</reference>
<dbReference type="Pfam" id="PF01699">
    <property type="entry name" value="Na_Ca_ex"/>
    <property type="match status" value="2"/>
</dbReference>
<dbReference type="GO" id="GO:0005516">
    <property type="term" value="F:calmodulin binding"/>
    <property type="evidence" value="ECO:0007669"/>
    <property type="project" value="UniProtKB-KW"/>
</dbReference>
<dbReference type="PRINTS" id="PR01259">
    <property type="entry name" value="NACAEXCHNGR"/>
</dbReference>
<dbReference type="GO" id="GO:0098794">
    <property type="term" value="C:postsynapse"/>
    <property type="evidence" value="ECO:0007669"/>
    <property type="project" value="TreeGrafter"/>
</dbReference>
<dbReference type="InterPro" id="IPR051171">
    <property type="entry name" value="CaCA"/>
</dbReference>
<dbReference type="PANTHER" id="PTHR11878">
    <property type="entry name" value="SODIUM/CALCIUM EXCHANGER"/>
    <property type="match status" value="1"/>
</dbReference>
<dbReference type="GO" id="GO:0042383">
    <property type="term" value="C:sarcolemma"/>
    <property type="evidence" value="ECO:0007669"/>
    <property type="project" value="TreeGrafter"/>
</dbReference>
<feature type="domain" description="Calx-beta" evidence="22">
    <location>
        <begin position="523"/>
        <end position="623"/>
    </location>
</feature>
<sequence length="959" mass="106684">MSPARTMPMFFTYKLIFFLTVISTEFPYSAAAGSTLTLTSNQTATNHSKCGGSTNCIEGVILPMWKPENPAFTDRLARATIYFVGLAYMFLGVSIIADRFMASIEVITSQERRITIKKPNGEKITTTVRIWNETVSNLTLMALGSSAPEILLSVVEVCGHNFNAGELGPNTIVGSAAFNMFVIIGLCVSVIPEGETRKVKHLRVFFITAAWSVFAYTWLYLILAVFSPGVVEIWEGLLTLFFFPLCVGLAYIADRRLLFYKYMYKRYRAGKRKGVIIETEGEPELPSKVDIEMDGKMLNSHGEEFTDGEAGFEGKELDEEEARREVARILKELKQKHPEKEMEQLMELANYQVLTQQQKSRAFYRCQATRIMTGAGNVLKKHAADQAKRATHDIFSEVSVNDFSSKVIFDPGTYQCLENCGSVALNVVRRGGDLTSTVSVDYRTEDGTANAGSDYQFTEGTVVFKPGETEKEIRIDIIDDDIFEEDEHFLVHLSNVRVTAEGLNSHEANHVDTLAGLGLPCTATVTIFDDDHAGIFTFEEPVMTVSESVGVMEVKVIRTSGARGVVVVPYKTIQGSAKGGGEDFEDTHGVLEFENDEISKTIRINIIDDEEYEKNKNFFLEIGEPRLLEMSERKAVLLQEFLFTCSGRDIYRKVQGREHPVPSNIISIAEDGAEEPLTKKEEEERRIAEMGRPMLGEHVKLEVIIEESYEFKSTVDKLIKKTNLALLIGTNSWREQFVEAITVSSGDDDECGEEKLPSCFDYVMHFLTIFWKLLFAFVPPTDYWNGWACFVVSITVIGMLTAVIGDLASHFGCTVGLKDSVTAVVFVALGTSVPDTFASKVAAIQDQYADASIGNVTGSNAVNVFLGIGVAWSIAAVYHYTQGQEFKVSPGTLAFSVTLFTIFAFICIAVLIYRRRPEIGGELGGPRIPKILTTCLFFSLWLMYIVFSSLEAYCHVKGF</sequence>
<reference evidence="23" key="3">
    <citation type="submission" date="2025-08" db="UniProtKB">
        <authorList>
            <consortium name="Ensembl"/>
        </authorList>
    </citation>
    <scope>IDENTIFICATION</scope>
</reference>
<dbReference type="GO" id="GO:0030424">
    <property type="term" value="C:axon"/>
    <property type="evidence" value="ECO:0007669"/>
    <property type="project" value="TreeGrafter"/>
</dbReference>
<dbReference type="FunFam" id="1.20.1420.30:FF:000003">
    <property type="entry name" value="sodium/calcium exchanger 1 isoform X1"/>
    <property type="match status" value="1"/>
</dbReference>
<evidence type="ECO:0000256" key="1">
    <source>
        <dbReference type="ARBA" id="ARBA00004651"/>
    </source>
</evidence>
<dbReference type="GeneTree" id="ENSGT00940000155129"/>
<keyword evidence="24" id="KW-1185">Reference proteome</keyword>
<dbReference type="Ensembl" id="ENSACLT00000095788.1">
    <property type="protein sequence ID" value="ENSACLP00000078618.1"/>
    <property type="gene ID" value="ENSACLG00000003376.2"/>
</dbReference>
<dbReference type="AlphaFoldDB" id="A0AAX7V7U2"/>
<proteinExistence type="inferred from homology"/>
<keyword evidence="16 20" id="KW-0472">Membrane</keyword>
<keyword evidence="9 21" id="KW-0732">Signal</keyword>
<keyword evidence="5" id="KW-1003">Cell membrane</keyword>
<feature type="signal peptide" evidence="21">
    <location>
        <begin position="1"/>
        <end position="31"/>
    </location>
</feature>
<name>A0AAX7V7U2_ASTCA</name>
<feature type="transmembrane region" description="Helical" evidence="20">
    <location>
        <begin position="861"/>
        <end position="881"/>
    </location>
</feature>
<keyword evidence="7 20" id="KW-0812">Transmembrane</keyword>
<evidence type="ECO:0000256" key="5">
    <source>
        <dbReference type="ARBA" id="ARBA00022475"/>
    </source>
</evidence>
<dbReference type="PANTHER" id="PTHR11878:SF69">
    <property type="entry name" value="SODIUM CALCIUM EXCHANGER 1H"/>
    <property type="match status" value="1"/>
</dbReference>
<evidence type="ECO:0000256" key="10">
    <source>
        <dbReference type="ARBA" id="ARBA00022737"/>
    </source>
</evidence>
<keyword evidence="6" id="KW-0109">Calcium transport</keyword>
<keyword evidence="12" id="KW-0112">Calmodulin-binding</keyword>
<feature type="transmembrane region" description="Helical" evidence="20">
    <location>
        <begin position="934"/>
        <end position="953"/>
    </location>
</feature>
<dbReference type="InterPro" id="IPR044880">
    <property type="entry name" value="NCX_ion-bd_dom_sf"/>
</dbReference>
<dbReference type="GO" id="GO:0098703">
    <property type="term" value="P:calcium ion import across plasma membrane"/>
    <property type="evidence" value="ECO:0007669"/>
    <property type="project" value="TreeGrafter"/>
</dbReference>
<comment type="catalytic activity">
    <reaction evidence="19">
        <text>Ca(2+)(in) + 3 Na(+)(out) = Ca(2+)(out) + 3 Na(+)(in)</text>
        <dbReference type="Rhea" id="RHEA:69955"/>
        <dbReference type="ChEBI" id="CHEBI:29101"/>
        <dbReference type="ChEBI" id="CHEBI:29108"/>
    </reaction>
</comment>
<dbReference type="SUPFAM" id="SSF141072">
    <property type="entry name" value="CalX-like"/>
    <property type="match status" value="2"/>
</dbReference>
<keyword evidence="4" id="KW-0050">Antiport</keyword>
<evidence type="ECO:0000313" key="24">
    <source>
        <dbReference type="Proteomes" id="UP000265100"/>
    </source>
</evidence>
<evidence type="ECO:0000256" key="4">
    <source>
        <dbReference type="ARBA" id="ARBA00022449"/>
    </source>
</evidence>
<dbReference type="GO" id="GO:0046872">
    <property type="term" value="F:metal ion binding"/>
    <property type="evidence" value="ECO:0007669"/>
    <property type="project" value="UniProtKB-KW"/>
</dbReference>
<keyword evidence="18" id="KW-0739">Sodium transport</keyword>
<evidence type="ECO:0000256" key="8">
    <source>
        <dbReference type="ARBA" id="ARBA00022723"/>
    </source>
</evidence>
<dbReference type="InterPro" id="IPR032452">
    <property type="entry name" value="Na_Ca_Ex_C-exten"/>
</dbReference>
<dbReference type="Proteomes" id="UP000265100">
    <property type="component" value="Chromosome 6"/>
</dbReference>
<dbReference type="GO" id="GO:0007154">
    <property type="term" value="P:cell communication"/>
    <property type="evidence" value="ECO:0007669"/>
    <property type="project" value="InterPro"/>
</dbReference>
<dbReference type="InterPro" id="IPR038081">
    <property type="entry name" value="CalX-like_sf"/>
</dbReference>
<evidence type="ECO:0000256" key="9">
    <source>
        <dbReference type="ARBA" id="ARBA00022729"/>
    </source>
</evidence>
<evidence type="ECO:0000256" key="19">
    <source>
        <dbReference type="ARBA" id="ARBA00033667"/>
    </source>
</evidence>
<keyword evidence="13 20" id="KW-1133">Transmembrane helix</keyword>
<dbReference type="Gene3D" id="2.60.40.2030">
    <property type="match status" value="2"/>
</dbReference>
<evidence type="ECO:0000256" key="18">
    <source>
        <dbReference type="ARBA" id="ARBA00023201"/>
    </source>
</evidence>
<evidence type="ECO:0000256" key="21">
    <source>
        <dbReference type="SAM" id="SignalP"/>
    </source>
</evidence>
<protein>
    <recommendedName>
        <fullName evidence="22">Calx-beta domain-containing protein</fullName>
    </recommendedName>
</protein>
<organism evidence="23 24">
    <name type="scientific">Astatotilapia calliptera</name>
    <name type="common">Eastern happy</name>
    <name type="synonym">Chromis callipterus</name>
    <dbReference type="NCBI Taxonomy" id="8154"/>
    <lineage>
        <taxon>Eukaryota</taxon>
        <taxon>Metazoa</taxon>
        <taxon>Chordata</taxon>
        <taxon>Craniata</taxon>
        <taxon>Vertebrata</taxon>
        <taxon>Euteleostomi</taxon>
        <taxon>Actinopterygii</taxon>
        <taxon>Neopterygii</taxon>
        <taxon>Teleostei</taxon>
        <taxon>Neoteleostei</taxon>
        <taxon>Acanthomorphata</taxon>
        <taxon>Ovalentaria</taxon>
        <taxon>Cichlomorphae</taxon>
        <taxon>Cichliformes</taxon>
        <taxon>Cichlidae</taxon>
        <taxon>African cichlids</taxon>
        <taxon>Pseudocrenilabrinae</taxon>
        <taxon>Haplochromini</taxon>
        <taxon>Astatotilapia</taxon>
    </lineage>
</organism>
<dbReference type="InterPro" id="IPR004836">
    <property type="entry name" value="Na_Ca_Ex"/>
</dbReference>
<feature type="transmembrane region" description="Helical" evidence="20">
    <location>
        <begin position="784"/>
        <end position="808"/>
    </location>
</feature>
<evidence type="ECO:0000259" key="22">
    <source>
        <dbReference type="SMART" id="SM00237"/>
    </source>
</evidence>
<keyword evidence="11" id="KW-0106">Calcium</keyword>
<comment type="subcellular location">
    <subcellularLocation>
        <location evidence="1">Cell membrane</location>
        <topology evidence="1">Multi-pass membrane protein</topology>
    </subcellularLocation>
</comment>
<keyword evidence="17" id="KW-0325">Glycoprotein</keyword>
<feature type="transmembrane region" description="Helical" evidence="20">
    <location>
        <begin position="893"/>
        <end position="913"/>
    </location>
</feature>
<keyword evidence="10" id="KW-0677">Repeat</keyword>
<accession>A0AAX7V7U2</accession>
<evidence type="ECO:0000256" key="12">
    <source>
        <dbReference type="ARBA" id="ARBA00022860"/>
    </source>
</evidence>
<dbReference type="FunFam" id="1.20.1420.30:FF:000001">
    <property type="entry name" value="sodium/calcium exchanger 1 isoform X1"/>
    <property type="match status" value="1"/>
</dbReference>
<dbReference type="GO" id="GO:0005432">
    <property type="term" value="F:calcium:sodium antiporter activity"/>
    <property type="evidence" value="ECO:0007669"/>
    <property type="project" value="InterPro"/>
</dbReference>
<keyword evidence="15" id="KW-0406">Ion transport</keyword>
<dbReference type="Pfam" id="PF03160">
    <property type="entry name" value="Calx-beta"/>
    <property type="match status" value="1"/>
</dbReference>
<comment type="similarity">
    <text evidence="2">Belongs to the Ca(2+):cation antiporter (CaCA) (TC 2.A.19) family. SLC8 subfamily.</text>
</comment>
<keyword evidence="3" id="KW-0813">Transport</keyword>
<dbReference type="Gene3D" id="1.20.1420.30">
    <property type="entry name" value="NCX, central ion-binding region"/>
    <property type="match status" value="2"/>
</dbReference>
<evidence type="ECO:0000256" key="3">
    <source>
        <dbReference type="ARBA" id="ARBA00022448"/>
    </source>
</evidence>
<evidence type="ECO:0000256" key="17">
    <source>
        <dbReference type="ARBA" id="ARBA00023180"/>
    </source>
</evidence>
<evidence type="ECO:0000256" key="20">
    <source>
        <dbReference type="SAM" id="Phobius"/>
    </source>
</evidence>
<dbReference type="SMART" id="SM00237">
    <property type="entry name" value="Calx_beta"/>
    <property type="match status" value="2"/>
</dbReference>
<dbReference type="InterPro" id="IPR004837">
    <property type="entry name" value="NaCa_Exmemb"/>
</dbReference>
<feature type="transmembrane region" description="Helical" evidence="20">
    <location>
        <begin position="233"/>
        <end position="253"/>
    </location>
</feature>
<evidence type="ECO:0000256" key="7">
    <source>
        <dbReference type="ARBA" id="ARBA00022692"/>
    </source>
</evidence>
<evidence type="ECO:0000256" key="15">
    <source>
        <dbReference type="ARBA" id="ARBA00023065"/>
    </source>
</evidence>
<evidence type="ECO:0000256" key="2">
    <source>
        <dbReference type="ARBA" id="ARBA00007489"/>
    </source>
</evidence>
<dbReference type="Pfam" id="PF16494">
    <property type="entry name" value="Na_Ca_ex_C"/>
    <property type="match status" value="1"/>
</dbReference>
<evidence type="ECO:0000256" key="14">
    <source>
        <dbReference type="ARBA" id="ARBA00023053"/>
    </source>
</evidence>
<feature type="transmembrane region" description="Helical" evidence="20">
    <location>
        <begin position="172"/>
        <end position="192"/>
    </location>
</feature>